<dbReference type="PANTHER" id="PTHR13713">
    <property type="entry name" value="SIALYLTRANSFERASE"/>
    <property type="match status" value="1"/>
</dbReference>
<evidence type="ECO:0000256" key="23">
    <source>
        <dbReference type="ARBA" id="ARBA00049539"/>
    </source>
</evidence>
<dbReference type="GO" id="GO:0006629">
    <property type="term" value="P:lipid metabolic process"/>
    <property type="evidence" value="ECO:0007669"/>
    <property type="project" value="UniProtKB-KW"/>
</dbReference>
<dbReference type="Ensembl" id="ENSXETT00000120842">
    <property type="protein sequence ID" value="ENSXETP00000118611"/>
    <property type="gene ID" value="ENSXETG00000001974"/>
</dbReference>
<dbReference type="PANTHER" id="PTHR13713:SF60">
    <property type="entry name" value="LACTOSYLCERAMIDE ALPHA-2,3-SIALYLTRANSFERASE"/>
    <property type="match status" value="1"/>
</dbReference>
<dbReference type="Xenbase" id="XB-GENE-955106">
    <property type="gene designation" value="st3gal5"/>
</dbReference>
<dbReference type="InterPro" id="IPR001675">
    <property type="entry name" value="Glyco_trans_29"/>
</dbReference>
<dbReference type="InterPro" id="IPR051142">
    <property type="entry name" value="Glycosyltransferase_29"/>
</dbReference>
<evidence type="ECO:0000256" key="20">
    <source>
        <dbReference type="ARBA" id="ARBA00045587"/>
    </source>
</evidence>
<comment type="catalytic activity">
    <reaction evidence="21">
        <text>a beta-D-Gal-(1&lt;-&gt;1')-ceramide + CMP-N-acetyl-beta-neuraminate = N-acetyl-alpha-neuraminosyl-(2-&gt;3)-beta-D-galactosyl-(1&lt;-&gt;1')-ceramide + CMP + H(+)</text>
        <dbReference type="Rhea" id="RHEA:41780"/>
        <dbReference type="ChEBI" id="CHEBI:15378"/>
        <dbReference type="ChEBI" id="CHEBI:57812"/>
        <dbReference type="ChEBI" id="CHEBI:60377"/>
        <dbReference type="ChEBI" id="CHEBI:82643"/>
        <dbReference type="ChEBI" id="CHEBI:143593"/>
    </reaction>
    <physiologicalReaction direction="left-to-right" evidence="21">
        <dbReference type="Rhea" id="RHEA:41781"/>
    </physiologicalReaction>
</comment>
<dbReference type="FunFam" id="3.90.1480.20:FF:000006">
    <property type="entry name" value="ST3 beta-galactoside alpha-2,3-sialyltransferase 5"/>
    <property type="match status" value="1"/>
</dbReference>
<protein>
    <recommendedName>
        <fullName evidence="14">Lactosylceramide alpha-2,3-sialyltransferase</fullName>
        <ecNumber evidence="13">2.4.3.9</ecNumber>
    </recommendedName>
    <alternativeName>
        <fullName evidence="15">CMP-NeuAc:lactosylceramide alpha-2,3-sialyltransferase</fullName>
    </alternativeName>
    <alternativeName>
        <fullName evidence="18">Ganglioside GM3 synthase</fullName>
    </alternativeName>
    <alternativeName>
        <fullName evidence="17">ST3Gal V</fullName>
    </alternativeName>
    <alternativeName>
        <fullName evidence="16">Sialyltransferase 9</fullName>
    </alternativeName>
</protein>
<dbReference type="Pfam" id="PF00777">
    <property type="entry name" value="Glyco_transf_29"/>
    <property type="match status" value="1"/>
</dbReference>
<name>A0A6I8QJM5_XENTR</name>
<evidence type="ECO:0000256" key="17">
    <source>
        <dbReference type="ARBA" id="ARBA00041976"/>
    </source>
</evidence>
<dbReference type="InterPro" id="IPR038578">
    <property type="entry name" value="GT29-like_sf"/>
</dbReference>
<comment type="catalytic activity">
    <reaction evidence="19">
        <text>a beta-D-Gal-(1-&gt;4)-beta-D-Glc-(1&lt;-&gt;1)-Cer(d18:1(4E)) + CMP-N-acetyl-beta-neuraminate = a ganglioside GM3 (d18:1(4E)) + CMP + H(+)</text>
        <dbReference type="Rhea" id="RHEA:18417"/>
        <dbReference type="ChEBI" id="CHEBI:15378"/>
        <dbReference type="ChEBI" id="CHEBI:17950"/>
        <dbReference type="ChEBI" id="CHEBI:57812"/>
        <dbReference type="ChEBI" id="CHEBI:60065"/>
        <dbReference type="ChEBI" id="CHEBI:60377"/>
        <dbReference type="EC" id="2.4.3.9"/>
    </reaction>
    <physiologicalReaction direction="left-to-right" evidence="19">
        <dbReference type="Rhea" id="RHEA:18418"/>
    </physiologicalReaction>
</comment>
<organism evidence="25">
    <name type="scientific">Xenopus tropicalis</name>
    <name type="common">Western clawed frog</name>
    <name type="synonym">Silurana tropicalis</name>
    <dbReference type="NCBI Taxonomy" id="8364"/>
    <lineage>
        <taxon>Eukaryota</taxon>
        <taxon>Metazoa</taxon>
        <taxon>Chordata</taxon>
        <taxon>Craniata</taxon>
        <taxon>Vertebrata</taxon>
        <taxon>Euteleostomi</taxon>
        <taxon>Amphibia</taxon>
        <taxon>Batrachia</taxon>
        <taxon>Anura</taxon>
        <taxon>Pipoidea</taxon>
        <taxon>Pipidae</taxon>
        <taxon>Xenopodinae</taxon>
        <taxon>Xenopus</taxon>
        <taxon>Silurana</taxon>
    </lineage>
</organism>
<evidence type="ECO:0000256" key="8">
    <source>
        <dbReference type="ARBA" id="ARBA00023034"/>
    </source>
</evidence>
<reference evidence="25" key="1">
    <citation type="journal article" date="2010" name="Science">
        <title>The genome of the Western clawed frog Xenopus tropicalis.</title>
        <authorList>
            <person name="Hellsten U."/>
            <person name="Harland R.M."/>
            <person name="Gilchrist M.J."/>
            <person name="Hendrix D."/>
            <person name="Jurka J."/>
            <person name="Kapitonov V."/>
            <person name="Ovcharenko I."/>
            <person name="Putnam N.H."/>
            <person name="Shu S."/>
            <person name="Taher L."/>
            <person name="Blitz I.L."/>
            <person name="Blumberg B."/>
            <person name="Dichmann D.S."/>
            <person name="Dubchak I."/>
            <person name="Amaya E."/>
            <person name="Detter J.C."/>
            <person name="Fletcher R."/>
            <person name="Gerhard D.S."/>
            <person name="Goodstein D."/>
            <person name="Graves T."/>
            <person name="Grigoriev I.V."/>
            <person name="Grimwood J."/>
            <person name="Kawashima T."/>
            <person name="Lindquist E."/>
            <person name="Lucas S.M."/>
            <person name="Mead P.E."/>
            <person name="Mitros T."/>
            <person name="Ogino H."/>
            <person name="Ohta Y."/>
            <person name="Poliakov A.V."/>
            <person name="Pollet N."/>
            <person name="Robert J."/>
            <person name="Salamov A."/>
            <person name="Sater A.K."/>
            <person name="Schmutz J."/>
            <person name="Terry A."/>
            <person name="Vize P.D."/>
            <person name="Warren W.C."/>
            <person name="Wells D."/>
            <person name="Wills A."/>
            <person name="Wilson R.K."/>
            <person name="Zimmerman L.B."/>
            <person name="Zorn A.M."/>
            <person name="Grainger R."/>
            <person name="Grammer T."/>
            <person name="Khokha M.K."/>
            <person name="Richardson P.M."/>
            <person name="Rokhsar D.S."/>
        </authorList>
    </citation>
    <scope>NUCLEOTIDE SEQUENCE [LARGE SCALE GENOMIC DNA]</scope>
    <source>
        <strain evidence="25">Nigerian</strain>
    </source>
</reference>
<comment type="subcellular location">
    <subcellularLocation>
        <location evidence="1">Golgi apparatus membrane</location>
        <topology evidence="1">Single-pass type II membrane protein</topology>
    </subcellularLocation>
</comment>
<evidence type="ECO:0000313" key="25">
    <source>
        <dbReference type="Ensembl" id="ENSXETP00000068744"/>
    </source>
</evidence>
<keyword evidence="6" id="KW-0735">Signal-anchor</keyword>
<comment type="catalytic activity">
    <reaction evidence="23">
        <text>ganglioside GA1 (d18:1(4E)/18:0) + CMP-N-acetyl-beta-neuraminate = ganglioside GM1 (d18:1(4E)/18:0) + CMP + H(+)</text>
        <dbReference type="Rhea" id="RHEA:41784"/>
        <dbReference type="ChEBI" id="CHEBI:15378"/>
        <dbReference type="ChEBI" id="CHEBI:57812"/>
        <dbReference type="ChEBI" id="CHEBI:60377"/>
        <dbReference type="ChEBI" id="CHEBI:73110"/>
        <dbReference type="ChEBI" id="CHEBI:78484"/>
    </reaction>
    <physiologicalReaction direction="left-to-right" evidence="23">
        <dbReference type="Rhea" id="RHEA:41785"/>
    </physiologicalReaction>
</comment>
<evidence type="ECO:0000256" key="13">
    <source>
        <dbReference type="ARBA" id="ARBA00039111"/>
    </source>
</evidence>
<evidence type="ECO:0000256" key="4">
    <source>
        <dbReference type="ARBA" id="ARBA00022679"/>
    </source>
</evidence>
<evidence type="ECO:0000256" key="10">
    <source>
        <dbReference type="ARBA" id="ARBA00023136"/>
    </source>
</evidence>
<evidence type="ECO:0000256" key="2">
    <source>
        <dbReference type="ARBA" id="ARBA00006003"/>
    </source>
</evidence>
<evidence type="ECO:0000256" key="24">
    <source>
        <dbReference type="SAM" id="Phobius"/>
    </source>
</evidence>
<evidence type="ECO:0000256" key="21">
    <source>
        <dbReference type="ARBA" id="ARBA00048050"/>
    </source>
</evidence>
<evidence type="ECO:0000256" key="15">
    <source>
        <dbReference type="ARBA" id="ARBA00041341"/>
    </source>
</evidence>
<dbReference type="CDD" id="cd23983">
    <property type="entry name" value="GT29_ST3GAL5"/>
    <property type="match status" value="1"/>
</dbReference>
<dbReference type="Gene3D" id="3.90.1480.20">
    <property type="entry name" value="Glycosyl transferase family 29"/>
    <property type="match status" value="1"/>
</dbReference>
<evidence type="ECO:0000256" key="1">
    <source>
        <dbReference type="ARBA" id="ARBA00004323"/>
    </source>
</evidence>
<dbReference type="EC" id="2.4.3.9" evidence="13"/>
<evidence type="ECO:0000256" key="14">
    <source>
        <dbReference type="ARBA" id="ARBA00039792"/>
    </source>
</evidence>
<evidence type="ECO:0000256" key="3">
    <source>
        <dbReference type="ARBA" id="ARBA00022676"/>
    </source>
</evidence>
<dbReference type="GeneTree" id="ENSGT00940000157929"/>
<comment type="similarity">
    <text evidence="2">Belongs to the glycosyltransferase 29 family.</text>
</comment>
<accession>A0A6I8QJM5</accession>
<keyword evidence="3" id="KW-0328">Glycosyltransferase</keyword>
<evidence type="ECO:0000256" key="18">
    <source>
        <dbReference type="ARBA" id="ARBA00042545"/>
    </source>
</evidence>
<keyword evidence="9" id="KW-0443">Lipid metabolism</keyword>
<evidence type="ECO:0000256" key="5">
    <source>
        <dbReference type="ARBA" id="ARBA00022692"/>
    </source>
</evidence>
<gene>
    <name evidence="25" type="primary">st3gal5</name>
</gene>
<dbReference type="Bgee" id="ENSXETG00000001974">
    <property type="expression patterns" value="Expressed in neurula embryo and 9 other cell types or tissues"/>
</dbReference>
<comment type="function">
    <text evidence="20">Transfers the sialyl group (N-acetyl-alpha-neuraminyl or NeuAc) from CMP-NeuAc to the non-reducing terminal galactose (Gal) of glycosphingolipids forming gangliosides (important molecules involved in the regulation of multiple cellular processes, including cell proliferation and differentiation, apoptosis, embryogenesis, development, and oncogenesis). Mainly involved in the biosynthesis of ganglioside GM3 but can also use different glycolipids as substrate acceptors such as D-galactosylceramide (GalCer), asialo-GM2 (GA2) and asialo-GM1 (GA1), although less preferentially than beta-D-Gal-(1-&gt;4)-beta-D-Glc-(1&lt;-&gt;1)-Cer (LacCer).</text>
</comment>
<comment type="catalytic activity">
    <reaction evidence="22">
        <text>ganglioside GA2 (d18:1(4E)/18:0) + CMP-N-acetyl-beta-neuraminate = ganglioside GM2 (d18:1(4E)/18:0) + CMP + H(+)</text>
        <dbReference type="Rhea" id="RHEA:41776"/>
        <dbReference type="ChEBI" id="CHEBI:15378"/>
        <dbReference type="ChEBI" id="CHEBI:57812"/>
        <dbReference type="ChEBI" id="CHEBI:60377"/>
        <dbReference type="ChEBI" id="CHEBI:78485"/>
        <dbReference type="ChEBI" id="CHEBI:78486"/>
    </reaction>
    <physiologicalReaction direction="left-to-right" evidence="22">
        <dbReference type="Rhea" id="RHEA:41777"/>
    </physiologicalReaction>
</comment>
<keyword evidence="5 24" id="KW-0812">Transmembrane</keyword>
<reference evidence="25" key="2">
    <citation type="submission" date="2020-05" db="UniProtKB">
        <authorList>
            <consortium name="Ensembl"/>
        </authorList>
    </citation>
    <scope>IDENTIFICATION</scope>
</reference>
<keyword evidence="7 24" id="KW-1133">Transmembrane helix</keyword>
<dbReference type="InParanoid" id="A0A6I8QJM5"/>
<evidence type="ECO:0000256" key="12">
    <source>
        <dbReference type="ARBA" id="ARBA00023180"/>
    </source>
</evidence>
<evidence type="ECO:0000256" key="22">
    <source>
        <dbReference type="ARBA" id="ARBA00048805"/>
    </source>
</evidence>
<evidence type="ECO:0000256" key="16">
    <source>
        <dbReference type="ARBA" id="ARBA00041896"/>
    </source>
</evidence>
<evidence type="ECO:0000256" key="19">
    <source>
        <dbReference type="ARBA" id="ARBA00043651"/>
    </source>
</evidence>
<keyword evidence="4" id="KW-0808">Transferase</keyword>
<evidence type="ECO:0000256" key="11">
    <source>
        <dbReference type="ARBA" id="ARBA00023157"/>
    </source>
</evidence>
<dbReference type="FunCoup" id="A0A6I8QJM5">
    <property type="interactions" value="506"/>
</dbReference>
<proteinExistence type="inferred from homology"/>
<keyword evidence="11" id="KW-1015">Disulfide bond</keyword>
<evidence type="ECO:0000256" key="9">
    <source>
        <dbReference type="ARBA" id="ARBA00023098"/>
    </source>
</evidence>
<feature type="transmembrane region" description="Helical" evidence="24">
    <location>
        <begin position="33"/>
        <end position="54"/>
    </location>
</feature>
<dbReference type="GO" id="GO:0047291">
    <property type="term" value="F:lactosylceramide alpha-2,3-sialyltransferase activity"/>
    <property type="evidence" value="ECO:0007669"/>
    <property type="project" value="UniProtKB-EC"/>
</dbReference>
<keyword evidence="12" id="KW-0325">Glycoprotein</keyword>
<sequence length="395" mass="45625">MHKRLRTCHCTEIPVAIVMSDMGREMKRPTSKFCFRVFLRCLIVSAFLLLFLYICKEGQDSQECNTRIVDPEHVQRAKTFARDVLQAQCRPAFARTQMDRLFSSKYTKNLSSFIKKDKSLNESLYKYEPPFGFRHYVDELSDLLEMMPEDGLPKELHSKHCKRCIVIGSGGILHGLELGQMVDQFDIVIRLNNAPVHGYAQDVGNKTTIRMTYPEGAPVSEQEYQHSSLFVTVLFKHADFRWLEAVLKNQKLSAWNRFFFWKRVTDKIPLNSSQFRVLNPLIIKETAIDILGFPKPQKRWLGWDKNVPTIGMTAVILATHLCDEVNLAGFGYDLSQPDASLHYYDNRCMNIMNDQPMHDVTKEKKMLRTLVKEGVVRDLSGGIHCAFCDTQHYTE</sequence>
<evidence type="ECO:0000256" key="6">
    <source>
        <dbReference type="ARBA" id="ARBA00022968"/>
    </source>
</evidence>
<dbReference type="GO" id="GO:0000139">
    <property type="term" value="C:Golgi membrane"/>
    <property type="evidence" value="ECO:0007669"/>
    <property type="project" value="UniProtKB-SubCell"/>
</dbReference>
<keyword evidence="8" id="KW-0333">Golgi apparatus</keyword>
<dbReference type="Ensembl" id="ENSXETT00000082456">
    <property type="protein sequence ID" value="ENSXETP00000068744"/>
    <property type="gene ID" value="ENSXETG00000001974"/>
</dbReference>
<keyword evidence="10 24" id="KW-0472">Membrane</keyword>
<dbReference type="AlphaFoldDB" id="A0A6I8QJM5"/>
<evidence type="ECO:0000256" key="7">
    <source>
        <dbReference type="ARBA" id="ARBA00022989"/>
    </source>
</evidence>